<evidence type="ECO:0000256" key="12">
    <source>
        <dbReference type="PIRNR" id="PIRNR002764"/>
    </source>
</evidence>
<feature type="transmembrane region" description="Helical" evidence="13">
    <location>
        <begin position="99"/>
        <end position="120"/>
    </location>
</feature>
<evidence type="ECO:0000256" key="11">
    <source>
        <dbReference type="ARBA" id="ARBA00023136"/>
    </source>
</evidence>
<dbReference type="Pfam" id="PF03379">
    <property type="entry name" value="CcmB"/>
    <property type="match status" value="1"/>
</dbReference>
<feature type="transmembrane region" description="Helical" evidence="13">
    <location>
        <begin position="46"/>
        <end position="67"/>
    </location>
</feature>
<evidence type="ECO:0000313" key="15">
    <source>
        <dbReference type="Proteomes" id="UP001597295"/>
    </source>
</evidence>
<dbReference type="InterPro" id="IPR026031">
    <property type="entry name" value="Cyt_c_CcmB_bac"/>
</dbReference>
<evidence type="ECO:0000256" key="2">
    <source>
        <dbReference type="ARBA" id="ARBA00004429"/>
    </source>
</evidence>
<organism evidence="14 15">
    <name type="scientific">Lacibacterium aquatile</name>
    <dbReference type="NCBI Taxonomy" id="1168082"/>
    <lineage>
        <taxon>Bacteria</taxon>
        <taxon>Pseudomonadati</taxon>
        <taxon>Pseudomonadota</taxon>
        <taxon>Alphaproteobacteria</taxon>
        <taxon>Rhodospirillales</taxon>
        <taxon>Rhodospirillaceae</taxon>
    </lineage>
</organism>
<keyword evidence="8 13" id="KW-0812">Transmembrane</keyword>
<accession>A0ABW5DVR4</accession>
<evidence type="ECO:0000256" key="4">
    <source>
        <dbReference type="ARBA" id="ARBA00016452"/>
    </source>
</evidence>
<feature type="transmembrane region" description="Helical" evidence="13">
    <location>
        <begin position="193"/>
        <end position="216"/>
    </location>
</feature>
<evidence type="ECO:0000256" key="9">
    <source>
        <dbReference type="ARBA" id="ARBA00022748"/>
    </source>
</evidence>
<feature type="transmembrane region" description="Helical" evidence="13">
    <location>
        <begin position="21"/>
        <end position="40"/>
    </location>
</feature>
<reference evidence="15" key="1">
    <citation type="journal article" date="2019" name="Int. J. Syst. Evol. Microbiol.">
        <title>The Global Catalogue of Microorganisms (GCM) 10K type strain sequencing project: providing services to taxonomists for standard genome sequencing and annotation.</title>
        <authorList>
            <consortium name="The Broad Institute Genomics Platform"/>
            <consortium name="The Broad Institute Genome Sequencing Center for Infectious Disease"/>
            <person name="Wu L."/>
            <person name="Ma J."/>
        </authorList>
    </citation>
    <scope>NUCLEOTIDE SEQUENCE [LARGE SCALE GENOMIC DNA]</scope>
    <source>
        <strain evidence="15">CGMCC 1.19062</strain>
    </source>
</reference>
<feature type="transmembrane region" description="Helical" evidence="13">
    <location>
        <begin position="126"/>
        <end position="153"/>
    </location>
</feature>
<evidence type="ECO:0000256" key="10">
    <source>
        <dbReference type="ARBA" id="ARBA00022989"/>
    </source>
</evidence>
<evidence type="ECO:0000313" key="14">
    <source>
        <dbReference type="EMBL" id="MFD2264061.1"/>
    </source>
</evidence>
<evidence type="ECO:0000256" key="1">
    <source>
        <dbReference type="ARBA" id="ARBA00002442"/>
    </source>
</evidence>
<gene>
    <name evidence="14" type="primary">ccmB</name>
    <name evidence="14" type="ORF">ACFSM5_14260</name>
</gene>
<comment type="similarity">
    <text evidence="3 12">Belongs to the CcmB/CycW/HelB family.</text>
</comment>
<keyword evidence="6 12" id="KW-1003">Cell membrane</keyword>
<evidence type="ECO:0000256" key="13">
    <source>
        <dbReference type="SAM" id="Phobius"/>
    </source>
</evidence>
<keyword evidence="11 12" id="KW-0472">Membrane</keyword>
<name>A0ABW5DVR4_9PROT</name>
<comment type="caution">
    <text evidence="14">The sequence shown here is derived from an EMBL/GenBank/DDBJ whole genome shotgun (WGS) entry which is preliminary data.</text>
</comment>
<dbReference type="RefSeq" id="WP_379877102.1">
    <property type="nucleotide sequence ID" value="NZ_JBHUIP010000012.1"/>
</dbReference>
<protein>
    <recommendedName>
        <fullName evidence="4 12">Heme exporter protein B</fullName>
    </recommendedName>
</protein>
<evidence type="ECO:0000256" key="6">
    <source>
        <dbReference type="ARBA" id="ARBA00022475"/>
    </source>
</evidence>
<evidence type="ECO:0000256" key="8">
    <source>
        <dbReference type="ARBA" id="ARBA00022692"/>
    </source>
</evidence>
<dbReference type="PRINTS" id="PR01414">
    <property type="entry name" value="CCMBBIOGNSIS"/>
</dbReference>
<dbReference type="InterPro" id="IPR003544">
    <property type="entry name" value="Cyt_c_biogenesis_CcmB"/>
</dbReference>
<keyword evidence="5 12" id="KW-0813">Transport</keyword>
<dbReference type="EMBL" id="JBHUIP010000012">
    <property type="protein sequence ID" value="MFD2264061.1"/>
    <property type="molecule type" value="Genomic_DNA"/>
</dbReference>
<keyword evidence="10 13" id="KW-1133">Transmembrane helix</keyword>
<dbReference type="PANTHER" id="PTHR30070">
    <property type="entry name" value="HEME EXPORTER PROTEIN B"/>
    <property type="match status" value="1"/>
</dbReference>
<dbReference type="PIRSF" id="PIRSF002764">
    <property type="entry name" value="CcmB"/>
    <property type="match status" value="1"/>
</dbReference>
<dbReference type="NCBIfam" id="TIGR01190">
    <property type="entry name" value="ccmB"/>
    <property type="match status" value="1"/>
</dbReference>
<keyword evidence="9 12" id="KW-0201">Cytochrome c-type biogenesis</keyword>
<evidence type="ECO:0000256" key="3">
    <source>
        <dbReference type="ARBA" id="ARBA00010544"/>
    </source>
</evidence>
<evidence type="ECO:0000256" key="5">
    <source>
        <dbReference type="ARBA" id="ARBA00022448"/>
    </source>
</evidence>
<keyword evidence="15" id="KW-1185">Reference proteome</keyword>
<sequence>MSGFKVLLMRELRLTARQLGDLMPALVFFLLAATLFPLGVGPEPNLLARIASGIVWVTALLASLLTLDRLFLSDYEDGSLEQLALSPTPLALLAAAKLLAHWLTTGLPLLILAPLVALLLNLPPDALGTMLLSMLLGTPVLSCIGGIGAALTLGARRGAALLPLLVLPLLLPVLIFGVGAIEGAAMGLGARPHLLILGAILAFAAPLAPLAISAALRQAVE</sequence>
<comment type="function">
    <text evidence="1 12">Required for the export of heme to the periplasm for the biogenesis of c-type cytochromes.</text>
</comment>
<evidence type="ECO:0000256" key="7">
    <source>
        <dbReference type="ARBA" id="ARBA00022519"/>
    </source>
</evidence>
<dbReference type="Proteomes" id="UP001597295">
    <property type="component" value="Unassembled WGS sequence"/>
</dbReference>
<proteinExistence type="inferred from homology"/>
<keyword evidence="7 12" id="KW-0997">Cell inner membrane</keyword>
<feature type="transmembrane region" description="Helical" evidence="13">
    <location>
        <begin position="160"/>
        <end position="181"/>
    </location>
</feature>
<dbReference type="PANTHER" id="PTHR30070:SF1">
    <property type="entry name" value="CYTOCHROME C BIOGENESIS B-RELATED"/>
    <property type="match status" value="1"/>
</dbReference>
<comment type="subcellular location">
    <subcellularLocation>
        <location evidence="2">Cell inner membrane</location>
        <topology evidence="2">Multi-pass membrane protein</topology>
    </subcellularLocation>
</comment>